<reference evidence="1" key="1">
    <citation type="journal article" date="2015" name="Genome Announc.">
        <title>Complete Genome Sequence of a New Member of the Marseilleviridae Recovered from the Brackish Submarine Spring in the Cassis Port-Miou Calanque, France.</title>
        <authorList>
            <person name="Doutre G."/>
            <person name="Arfib B."/>
            <person name="Rochette P."/>
            <person name="Claverie J.M."/>
            <person name="Bonin P."/>
            <person name="Abergel C."/>
        </authorList>
    </citation>
    <scope>NUCLEOTIDE SEQUENCE [LARGE SCALE GENOMIC DNA]</scope>
    <source>
        <strain evidence="1">1</strain>
    </source>
</reference>
<evidence type="ECO:0000313" key="1">
    <source>
        <dbReference type="EMBL" id="ALH06943.1"/>
    </source>
</evidence>
<protein>
    <submittedName>
        <fullName evidence="1">Uncharacterized protein</fullName>
    </submittedName>
</protein>
<sequence>MDPRKVYFIFLKDAEGTNLCWRVPIKQENEQSLYSCFSKATKENSKRWNWFEIVPEDNLSQEQHYFLLFSQDKILNSFPSKDILSYYGVVYPKYEI</sequence>
<accession>A0A0N9P6V7</accession>
<organism evidence="1 2">
    <name type="scientific">Port-miou virus</name>
    <dbReference type="NCBI Taxonomy" id="1733873"/>
    <lineage>
        <taxon>Viruses</taxon>
        <taxon>Varidnaviria</taxon>
        <taxon>Bamfordvirae</taxon>
        <taxon>Nucleocytoviricota</taxon>
        <taxon>Megaviricetes</taxon>
        <taxon>Pimascovirales</taxon>
        <taxon>Pimascovirales incertae sedis</taxon>
        <taxon>Marseilleviridae</taxon>
        <taxon>Losannavirus</taxon>
        <taxon>Losannavirus lausannense</taxon>
        <taxon>Lausannevirus</taxon>
    </lineage>
</organism>
<evidence type="ECO:0000313" key="2">
    <source>
        <dbReference type="Proteomes" id="UP000319438"/>
    </source>
</evidence>
<gene>
    <name evidence="1" type="ORF">PMV_245</name>
</gene>
<proteinExistence type="predicted"/>
<dbReference type="EMBL" id="KT428292">
    <property type="protein sequence ID" value="ALH06943.1"/>
    <property type="molecule type" value="Genomic_DNA"/>
</dbReference>
<name>A0A0N9P6V7_9VIRU</name>
<dbReference type="Proteomes" id="UP000319438">
    <property type="component" value="Segment"/>
</dbReference>